<organism evidence="1 2">
    <name type="scientific">Pseudocercospora eumusae</name>
    <dbReference type="NCBI Taxonomy" id="321146"/>
    <lineage>
        <taxon>Eukaryota</taxon>
        <taxon>Fungi</taxon>
        <taxon>Dikarya</taxon>
        <taxon>Ascomycota</taxon>
        <taxon>Pezizomycotina</taxon>
        <taxon>Dothideomycetes</taxon>
        <taxon>Dothideomycetidae</taxon>
        <taxon>Mycosphaerellales</taxon>
        <taxon>Mycosphaerellaceae</taxon>
        <taxon>Pseudocercospora</taxon>
    </lineage>
</organism>
<sequence length="559" mass="61765">MSSSGLQALPADLFHLLSSELSDRLDFPTLYNCAVSSKQLANAGAINALYRISAQAPVASGGEGLPLAEQELVVQRWSILWRTITLSALGKTVFPYCRHLRYLDLRNLGQLLDDDKFRGKISKHFFSGELAQFHHVLQTPVGKGRAARLDVKKIITGIGNIITQNAPLLEALSEPADSNIFSHALLEWAHRLPKLRSLDLWDGKALADETLRNLLHAHCPNLSSLRIYLSLNEDADHTLATFISGMQENQLINFENIGSCRIGAETCLALNNHGQSLESLKLCLANEDLPALGLLQGCTALQSLALASTERNNPVDLKATQNDAYLEIIDWLSKCSSLKEIGFTDFVSAPDLLLPVLLNKEVTLQKLQINANENTMYIVKDHHDFHQALSQQPGLRRLLLRADPDPLGSSDDIETLMIAFCSLQELRELNLIRISDYFSNKHIADIAEALTNLEDLCIGGYGIDDGVFEKLAELRNLRSLTFNGITSFSVNGILDFIDKLGDGNRGLSLSVDAADPDSAIPQESQEMIRDVIAQKLDGRFDYTLLRDPNVPEFDTDDSD</sequence>
<name>A0A139HAN7_9PEZI</name>
<dbReference type="InterPro" id="IPR032675">
    <property type="entry name" value="LRR_dom_sf"/>
</dbReference>
<dbReference type="STRING" id="321146.A0A139HAN7"/>
<dbReference type="AlphaFoldDB" id="A0A139HAN7"/>
<dbReference type="Gene3D" id="3.80.10.10">
    <property type="entry name" value="Ribonuclease Inhibitor"/>
    <property type="match status" value="1"/>
</dbReference>
<keyword evidence="2" id="KW-1185">Reference proteome</keyword>
<dbReference type="EMBL" id="LFZN01000090">
    <property type="protein sequence ID" value="KXS99509.1"/>
    <property type="molecule type" value="Genomic_DNA"/>
</dbReference>
<comment type="caution">
    <text evidence="1">The sequence shown here is derived from an EMBL/GenBank/DDBJ whole genome shotgun (WGS) entry which is preliminary data.</text>
</comment>
<dbReference type="EMBL" id="LFZN01000090">
    <property type="protein sequence ID" value="KXS99510.1"/>
    <property type="molecule type" value="Genomic_DNA"/>
</dbReference>
<evidence type="ECO:0008006" key="3">
    <source>
        <dbReference type="Google" id="ProtNLM"/>
    </source>
</evidence>
<protein>
    <recommendedName>
        <fullName evidence="3">F-box domain-containing protein</fullName>
    </recommendedName>
</protein>
<dbReference type="SUPFAM" id="SSF52047">
    <property type="entry name" value="RNI-like"/>
    <property type="match status" value="1"/>
</dbReference>
<accession>A0A139HAN7</accession>
<dbReference type="OrthoDB" id="10028886at2759"/>
<dbReference type="GO" id="GO:0031146">
    <property type="term" value="P:SCF-dependent proteasomal ubiquitin-dependent protein catabolic process"/>
    <property type="evidence" value="ECO:0007669"/>
    <property type="project" value="TreeGrafter"/>
</dbReference>
<proteinExistence type="predicted"/>
<evidence type="ECO:0000313" key="1">
    <source>
        <dbReference type="EMBL" id="KXS99510.1"/>
    </source>
</evidence>
<gene>
    <name evidence="1" type="ORF">AC578_4269</name>
</gene>
<dbReference type="Proteomes" id="UP000070133">
    <property type="component" value="Unassembled WGS sequence"/>
</dbReference>
<dbReference type="GO" id="GO:0019005">
    <property type="term" value="C:SCF ubiquitin ligase complex"/>
    <property type="evidence" value="ECO:0007669"/>
    <property type="project" value="TreeGrafter"/>
</dbReference>
<dbReference type="PANTHER" id="PTHR13318">
    <property type="entry name" value="PARTNER OF PAIRED, ISOFORM B-RELATED"/>
    <property type="match status" value="1"/>
</dbReference>
<evidence type="ECO:0000313" key="2">
    <source>
        <dbReference type="Proteomes" id="UP000070133"/>
    </source>
</evidence>
<reference evidence="1 2" key="1">
    <citation type="submission" date="2015-07" db="EMBL/GenBank/DDBJ databases">
        <title>Comparative genomics of the Sigatoka disease complex on banana suggests a link between parallel evolutionary changes in Pseudocercospora fijiensis and Pseudocercospora eumusae and increased virulence on the banana host.</title>
        <authorList>
            <person name="Chang T.-C."/>
            <person name="Salvucci A."/>
            <person name="Crous P.W."/>
            <person name="Stergiopoulos I."/>
        </authorList>
    </citation>
    <scope>NUCLEOTIDE SEQUENCE [LARGE SCALE GENOMIC DNA]</scope>
    <source>
        <strain evidence="1 2">CBS 114824</strain>
    </source>
</reference>